<accession>D7G8E0</accession>
<dbReference type="InParanoid" id="D7G8E0"/>
<reference evidence="1 2" key="1">
    <citation type="journal article" date="2010" name="Nature">
        <title>The Ectocarpus genome and the independent evolution of multicellularity in brown algae.</title>
        <authorList>
            <person name="Cock J.M."/>
            <person name="Sterck L."/>
            <person name="Rouze P."/>
            <person name="Scornet D."/>
            <person name="Allen A.E."/>
            <person name="Amoutzias G."/>
            <person name="Anthouard V."/>
            <person name="Artiguenave F."/>
            <person name="Aury J.M."/>
            <person name="Badger J.H."/>
            <person name="Beszteri B."/>
            <person name="Billiau K."/>
            <person name="Bonnet E."/>
            <person name="Bothwell J.H."/>
            <person name="Bowler C."/>
            <person name="Boyen C."/>
            <person name="Brownlee C."/>
            <person name="Carrano C.J."/>
            <person name="Charrier B."/>
            <person name="Cho G.Y."/>
            <person name="Coelho S.M."/>
            <person name="Collen J."/>
            <person name="Corre E."/>
            <person name="Da Silva C."/>
            <person name="Delage L."/>
            <person name="Delaroque N."/>
            <person name="Dittami S.M."/>
            <person name="Doulbeau S."/>
            <person name="Elias M."/>
            <person name="Farnham G."/>
            <person name="Gachon C.M."/>
            <person name="Gschloessl B."/>
            <person name="Heesch S."/>
            <person name="Jabbari K."/>
            <person name="Jubin C."/>
            <person name="Kawai H."/>
            <person name="Kimura K."/>
            <person name="Kloareg B."/>
            <person name="Kupper F.C."/>
            <person name="Lang D."/>
            <person name="Le Bail A."/>
            <person name="Leblanc C."/>
            <person name="Lerouge P."/>
            <person name="Lohr M."/>
            <person name="Lopez P.J."/>
            <person name="Martens C."/>
            <person name="Maumus F."/>
            <person name="Michel G."/>
            <person name="Miranda-Saavedra D."/>
            <person name="Morales J."/>
            <person name="Moreau H."/>
            <person name="Motomura T."/>
            <person name="Nagasato C."/>
            <person name="Napoli C.A."/>
            <person name="Nelson D.R."/>
            <person name="Nyvall-Collen P."/>
            <person name="Peters A.F."/>
            <person name="Pommier C."/>
            <person name="Potin P."/>
            <person name="Poulain J."/>
            <person name="Quesneville H."/>
            <person name="Read B."/>
            <person name="Rensing S.A."/>
            <person name="Ritter A."/>
            <person name="Rousvoal S."/>
            <person name="Samanta M."/>
            <person name="Samson G."/>
            <person name="Schroeder D.C."/>
            <person name="Segurens B."/>
            <person name="Strittmatter M."/>
            <person name="Tonon T."/>
            <person name="Tregear J.W."/>
            <person name="Valentin K."/>
            <person name="von Dassow P."/>
            <person name="Yamagishi T."/>
            <person name="Van de Peer Y."/>
            <person name="Wincker P."/>
        </authorList>
    </citation>
    <scope>NUCLEOTIDE SEQUENCE [LARGE SCALE GENOMIC DNA]</scope>
    <source>
        <strain evidence="2">Ec32 / CCAP1310/4</strain>
    </source>
</reference>
<dbReference type="AlphaFoldDB" id="D7G8E0"/>
<protein>
    <submittedName>
        <fullName evidence="1">Uncharacterized protein</fullName>
    </submittedName>
</protein>
<dbReference type="Proteomes" id="UP000002630">
    <property type="component" value="Unassembled WGS sequence"/>
</dbReference>
<dbReference type="EMBL" id="FN649760">
    <property type="protein sequence ID" value="CBJ34034.1"/>
    <property type="molecule type" value="Genomic_DNA"/>
</dbReference>
<keyword evidence="2" id="KW-1185">Reference proteome</keyword>
<organism evidence="1 2">
    <name type="scientific">Ectocarpus siliculosus</name>
    <name type="common">Brown alga</name>
    <name type="synonym">Conferva siliculosa</name>
    <dbReference type="NCBI Taxonomy" id="2880"/>
    <lineage>
        <taxon>Eukaryota</taxon>
        <taxon>Sar</taxon>
        <taxon>Stramenopiles</taxon>
        <taxon>Ochrophyta</taxon>
        <taxon>PX clade</taxon>
        <taxon>Phaeophyceae</taxon>
        <taxon>Ectocarpales</taxon>
        <taxon>Ectocarpaceae</taxon>
        <taxon>Ectocarpus</taxon>
    </lineage>
</organism>
<sequence length="170" mass="18884">MNTTSGRVPHDLKELLDSLVEHTEDDGRPVLYLKDDGEELQVQDEWDQREELQTQQARHRDADARTRAELEAWGCETDVTGAVIRSGGRSQDSAMGVGGIIACETRVAPFDLVSDEDWQVVSDLQADQRVVRQLVCVNGIEADELTLAEVGVEGLAWRRSGHSSVGAWLW</sequence>
<name>D7G8E0_ECTSI</name>
<gene>
    <name evidence="1" type="ORF">Esi_0884_0002</name>
</gene>
<dbReference type="OrthoDB" id="10414870at2759"/>
<proteinExistence type="predicted"/>
<evidence type="ECO:0000313" key="2">
    <source>
        <dbReference type="Proteomes" id="UP000002630"/>
    </source>
</evidence>
<evidence type="ECO:0000313" key="1">
    <source>
        <dbReference type="EMBL" id="CBJ34034.1"/>
    </source>
</evidence>